<keyword evidence="1" id="KW-0547">Nucleotide-binding</keyword>
<evidence type="ECO:0000313" key="5">
    <source>
        <dbReference type="Proteomes" id="UP001054857"/>
    </source>
</evidence>
<accession>A0AAD3DNW5</accession>
<keyword evidence="1" id="KW-0378">Hydrolase</keyword>
<protein>
    <recommendedName>
        <fullName evidence="3">DEAD-box helicase OB fold domain-containing protein</fullName>
    </recommendedName>
</protein>
<dbReference type="Proteomes" id="UP001054857">
    <property type="component" value="Unassembled WGS sequence"/>
</dbReference>
<keyword evidence="5" id="KW-1185">Reference proteome</keyword>
<feature type="compositionally biased region" description="Gly residues" evidence="2">
    <location>
        <begin position="55"/>
        <end position="67"/>
    </location>
</feature>
<reference evidence="4 5" key="1">
    <citation type="journal article" date="2021" name="Sci. Rep.">
        <title>Genome sequencing of the multicellular alga Astrephomene provides insights into convergent evolution of germ-soma differentiation.</title>
        <authorList>
            <person name="Yamashita S."/>
            <person name="Yamamoto K."/>
            <person name="Matsuzaki R."/>
            <person name="Suzuki S."/>
            <person name="Yamaguchi H."/>
            <person name="Hirooka S."/>
            <person name="Minakuchi Y."/>
            <person name="Miyagishima S."/>
            <person name="Kawachi M."/>
            <person name="Toyoda A."/>
            <person name="Nozaki H."/>
        </authorList>
    </citation>
    <scope>NUCLEOTIDE SEQUENCE [LARGE SCALE GENOMIC DNA]</scope>
    <source>
        <strain evidence="4 5">NIES-4017</strain>
    </source>
</reference>
<feature type="domain" description="DEAD-box helicase OB fold" evidence="3">
    <location>
        <begin position="22"/>
        <end position="121"/>
    </location>
</feature>
<evidence type="ECO:0000313" key="4">
    <source>
        <dbReference type="EMBL" id="GFR43276.1"/>
    </source>
</evidence>
<sequence>AAGWLDDPAAPWNKFARDPLVVKAALCAALSPAVAVMAEDSHPTCPPRWLDASPGAGGGGGGGGGGGEEVCVHPSSVVAQLTSPQLAHPFLVYLEKVKTARLYLRDVTAVSPLTLLLFGGPLTLFHAEGAVLVG</sequence>
<evidence type="ECO:0000256" key="1">
    <source>
        <dbReference type="ARBA" id="ARBA00022806"/>
    </source>
</evidence>
<feature type="non-terminal residue" evidence="4">
    <location>
        <position position="1"/>
    </location>
</feature>
<gene>
    <name evidence="4" type="ORF">Agub_g4340</name>
</gene>
<dbReference type="GO" id="GO:0004386">
    <property type="term" value="F:helicase activity"/>
    <property type="evidence" value="ECO:0007669"/>
    <property type="project" value="UniProtKB-KW"/>
</dbReference>
<evidence type="ECO:0000259" key="3">
    <source>
        <dbReference type="Pfam" id="PF07717"/>
    </source>
</evidence>
<keyword evidence="1" id="KW-0067">ATP-binding</keyword>
<dbReference type="Pfam" id="PF07717">
    <property type="entry name" value="OB_NTP_bind"/>
    <property type="match status" value="1"/>
</dbReference>
<keyword evidence="1" id="KW-0347">Helicase</keyword>
<dbReference type="AlphaFoldDB" id="A0AAD3DNW5"/>
<comment type="caution">
    <text evidence="4">The sequence shown here is derived from an EMBL/GenBank/DDBJ whole genome shotgun (WGS) entry which is preliminary data.</text>
</comment>
<organism evidence="4 5">
    <name type="scientific">Astrephomene gubernaculifera</name>
    <dbReference type="NCBI Taxonomy" id="47775"/>
    <lineage>
        <taxon>Eukaryota</taxon>
        <taxon>Viridiplantae</taxon>
        <taxon>Chlorophyta</taxon>
        <taxon>core chlorophytes</taxon>
        <taxon>Chlorophyceae</taxon>
        <taxon>CS clade</taxon>
        <taxon>Chlamydomonadales</taxon>
        <taxon>Astrephomenaceae</taxon>
        <taxon>Astrephomene</taxon>
    </lineage>
</organism>
<evidence type="ECO:0000256" key="2">
    <source>
        <dbReference type="SAM" id="MobiDB-lite"/>
    </source>
</evidence>
<feature type="non-terminal residue" evidence="4">
    <location>
        <position position="134"/>
    </location>
</feature>
<name>A0AAD3DNW5_9CHLO</name>
<dbReference type="InterPro" id="IPR011709">
    <property type="entry name" value="DEAD-box_helicase_OB_fold"/>
</dbReference>
<proteinExistence type="predicted"/>
<feature type="region of interest" description="Disordered" evidence="2">
    <location>
        <begin position="46"/>
        <end position="67"/>
    </location>
</feature>
<dbReference type="EMBL" id="BMAR01000005">
    <property type="protein sequence ID" value="GFR43276.1"/>
    <property type="molecule type" value="Genomic_DNA"/>
</dbReference>